<keyword evidence="6" id="KW-0378">Hydrolase</keyword>
<dbReference type="PANTHER" id="PTHR43221">
    <property type="entry name" value="PROTEASE HTPX"/>
    <property type="match status" value="1"/>
</dbReference>
<evidence type="ECO:0000313" key="13">
    <source>
        <dbReference type="EMBL" id="UOR05256.1"/>
    </source>
</evidence>
<dbReference type="EMBL" id="CP095053">
    <property type="protein sequence ID" value="UOR05256.1"/>
    <property type="molecule type" value="Genomic_DNA"/>
</dbReference>
<keyword evidence="7" id="KW-0862">Zinc</keyword>
<comment type="cofactor">
    <cofactor evidence="1">
        <name>Zn(2+)</name>
        <dbReference type="ChEBI" id="CHEBI:29105"/>
    </cofactor>
</comment>
<evidence type="ECO:0000256" key="3">
    <source>
        <dbReference type="ARBA" id="ARBA00022670"/>
    </source>
</evidence>
<dbReference type="InterPro" id="IPR001915">
    <property type="entry name" value="Peptidase_M48"/>
</dbReference>
<dbReference type="Gene3D" id="3.30.2010.10">
    <property type="entry name" value="Metalloproteases ('zincins'), catalytic domain"/>
    <property type="match status" value="1"/>
</dbReference>
<keyword evidence="9" id="KW-0482">Metalloprotease</keyword>
<feature type="transmembrane region" description="Helical" evidence="11">
    <location>
        <begin position="69"/>
        <end position="91"/>
    </location>
</feature>
<dbReference type="InterPro" id="IPR050083">
    <property type="entry name" value="HtpX_protease"/>
</dbReference>
<dbReference type="PANTHER" id="PTHR43221:SF2">
    <property type="entry name" value="PROTEASE HTPX HOMOLOG"/>
    <property type="match status" value="1"/>
</dbReference>
<keyword evidence="4 11" id="KW-0812">Transmembrane</keyword>
<keyword evidence="8 11" id="KW-1133">Transmembrane helix</keyword>
<feature type="transmembrane region" description="Helical" evidence="11">
    <location>
        <begin position="222"/>
        <end position="240"/>
    </location>
</feature>
<feature type="domain" description="Peptidase M48" evidence="12">
    <location>
        <begin position="157"/>
        <end position="369"/>
    </location>
</feature>
<keyword evidence="5" id="KW-0479">Metal-binding</keyword>
<evidence type="ECO:0000256" key="8">
    <source>
        <dbReference type="ARBA" id="ARBA00022989"/>
    </source>
</evidence>
<sequence>MATALYPASTTQLPTDFTASSSNYRLMVGATLLSIVLFLAIYIALLVGAGYLLYWVATMPFGGHGTWPFLLHLGAVVAAAMLLVFLLKFVFKSNQTDHNNHLRLVPEAHPQLLAFIEQLCADTGAPRPKHIYLSSEVNAAVFYERPLLSLIWPVRKNLLIGAGLVNALTLSEFKATLAHEFGHFAQSSMRLGSYVYSANLLLHDIVYGRDKWDEMLDRWRRLDIRVSAVAWGLTALVWLVRKVLELAYQGVNLVHARLSREMEFQADRVAVRVAGSAALVNTLYQVNRAQAAYQLALAQLGTALEHSLVTDDVFYHQTLRLQDDQTVPATFRASTTSTTPTEFLFKADEVTLKADMYASHPADYLREQHAYATFVSAPADDRSPWLLFTQPDDVRRLVTAKLYQNSAVNGSTPPVAASEVEAFLSAETSGMTYHTDYAEVYDHRLIADVPLSKAQELATELPSGLPLLAQRTSLYGPDLQERMAAFKTRQQDLEKLALFTSKQTRDTTFTVAGTSYPAQQADIITQQLVQQNHAHTLWVEEFDERSAALHWHLLEALPTLRAEWQARYELQLHLRNGFITTRNSLRDLHVQIQEIIKLGELTAKQRKLYITQFGQLEESVSLVLKASQITTLLPLSHLEAFATIGSYVLQDMPLPTTVVLDDTWLNTFANLLDTTMERYRRLYFKNLGVVLRLQEQAAAEYATLYATAPEALTA</sequence>
<dbReference type="AlphaFoldDB" id="A0A8T9SZJ2"/>
<dbReference type="GO" id="GO:0006508">
    <property type="term" value="P:proteolysis"/>
    <property type="evidence" value="ECO:0007669"/>
    <property type="project" value="UniProtKB-KW"/>
</dbReference>
<protein>
    <submittedName>
        <fullName evidence="13">M48 family metallopeptidase</fullName>
    </submittedName>
</protein>
<evidence type="ECO:0000256" key="5">
    <source>
        <dbReference type="ARBA" id="ARBA00022723"/>
    </source>
</evidence>
<organism evidence="13 14">
    <name type="scientific">Hymenobacter aerilatus</name>
    <dbReference type="NCBI Taxonomy" id="2932251"/>
    <lineage>
        <taxon>Bacteria</taxon>
        <taxon>Pseudomonadati</taxon>
        <taxon>Bacteroidota</taxon>
        <taxon>Cytophagia</taxon>
        <taxon>Cytophagales</taxon>
        <taxon>Hymenobacteraceae</taxon>
        <taxon>Hymenobacter</taxon>
    </lineage>
</organism>
<accession>A0A8T9SZJ2</accession>
<keyword evidence="14" id="KW-1185">Reference proteome</keyword>
<dbReference type="Proteomes" id="UP000829925">
    <property type="component" value="Chromosome"/>
</dbReference>
<keyword evidence="2" id="KW-1003">Cell membrane</keyword>
<evidence type="ECO:0000256" key="10">
    <source>
        <dbReference type="ARBA" id="ARBA00023136"/>
    </source>
</evidence>
<name>A0A8T9SZJ2_9BACT</name>
<evidence type="ECO:0000256" key="6">
    <source>
        <dbReference type="ARBA" id="ARBA00022801"/>
    </source>
</evidence>
<dbReference type="GO" id="GO:0046872">
    <property type="term" value="F:metal ion binding"/>
    <property type="evidence" value="ECO:0007669"/>
    <property type="project" value="UniProtKB-KW"/>
</dbReference>
<dbReference type="GO" id="GO:0004222">
    <property type="term" value="F:metalloendopeptidase activity"/>
    <property type="evidence" value="ECO:0007669"/>
    <property type="project" value="InterPro"/>
</dbReference>
<reference evidence="13 14" key="1">
    <citation type="submission" date="2022-04" db="EMBL/GenBank/DDBJ databases">
        <title>Hymenobacter sp. isolated from the air.</title>
        <authorList>
            <person name="Won M."/>
            <person name="Lee C.-M."/>
            <person name="Woen H.-Y."/>
            <person name="Kwon S.-W."/>
        </authorList>
    </citation>
    <scope>NUCLEOTIDE SEQUENCE [LARGE SCALE GENOMIC DNA]</scope>
    <source>
        <strain evidence="14">5413 J-13</strain>
    </source>
</reference>
<evidence type="ECO:0000259" key="12">
    <source>
        <dbReference type="Pfam" id="PF01435"/>
    </source>
</evidence>
<dbReference type="RefSeq" id="WP_245093373.1">
    <property type="nucleotide sequence ID" value="NZ_CP095053.1"/>
</dbReference>
<evidence type="ECO:0000256" key="7">
    <source>
        <dbReference type="ARBA" id="ARBA00022833"/>
    </source>
</evidence>
<dbReference type="CDD" id="cd07328">
    <property type="entry name" value="M48_Ste24p_like"/>
    <property type="match status" value="1"/>
</dbReference>
<evidence type="ECO:0000256" key="4">
    <source>
        <dbReference type="ARBA" id="ARBA00022692"/>
    </source>
</evidence>
<evidence type="ECO:0000313" key="14">
    <source>
        <dbReference type="Proteomes" id="UP000829925"/>
    </source>
</evidence>
<gene>
    <name evidence="13" type="ORF">MUN82_20275</name>
</gene>
<dbReference type="Pfam" id="PF01435">
    <property type="entry name" value="Peptidase_M48"/>
    <property type="match status" value="1"/>
</dbReference>
<evidence type="ECO:0000256" key="1">
    <source>
        <dbReference type="ARBA" id="ARBA00001947"/>
    </source>
</evidence>
<keyword evidence="3" id="KW-0645">Protease</keyword>
<proteinExistence type="predicted"/>
<evidence type="ECO:0000256" key="11">
    <source>
        <dbReference type="SAM" id="Phobius"/>
    </source>
</evidence>
<evidence type="ECO:0000256" key="9">
    <source>
        <dbReference type="ARBA" id="ARBA00023049"/>
    </source>
</evidence>
<keyword evidence="10 11" id="KW-0472">Membrane</keyword>
<feature type="transmembrane region" description="Helical" evidence="11">
    <location>
        <begin position="32"/>
        <end position="57"/>
    </location>
</feature>
<evidence type="ECO:0000256" key="2">
    <source>
        <dbReference type="ARBA" id="ARBA00022475"/>
    </source>
</evidence>
<dbReference type="KEGG" id="haei:MUN82_20275"/>